<evidence type="ECO:0000313" key="2">
    <source>
        <dbReference type="Proteomes" id="UP000283983"/>
    </source>
</evidence>
<dbReference type="EMBL" id="QSLJ01000001">
    <property type="protein sequence ID" value="RHF38874.1"/>
    <property type="molecule type" value="Genomic_DNA"/>
</dbReference>
<sequence>MKLILLQGGGADYPVGILDDIRVDFVHYQSFDEAVAKWNMRLKRVDLDNAFFVMTERDGCTYDDLIAFDNLPYQNKVVFVSKPMPEISSAFYDPSFPIEAGEVGVLSDYTSKLSGRRYLDAFDYVGFLNGDGTRARSLS</sequence>
<proteinExistence type="predicted"/>
<dbReference type="Proteomes" id="UP000283983">
    <property type="component" value="Unassembled WGS sequence"/>
</dbReference>
<dbReference type="AlphaFoldDB" id="A0A414NGK0"/>
<dbReference type="InParanoid" id="A0A414NGK0"/>
<keyword evidence="2" id="KW-1185">Reference proteome</keyword>
<dbReference type="InterPro" id="IPR037226">
    <property type="entry name" value="CAC2185-like_sf"/>
</dbReference>
<name>A0A414NGK0_9ACTN</name>
<reference evidence="1 2" key="1">
    <citation type="submission" date="2018-08" db="EMBL/GenBank/DDBJ databases">
        <title>A genome reference for cultivated species of the human gut microbiota.</title>
        <authorList>
            <person name="Zou Y."/>
            <person name="Xue W."/>
            <person name="Luo G."/>
        </authorList>
    </citation>
    <scope>NUCLEOTIDE SEQUENCE [LARGE SCALE GENOMIC DNA]</scope>
    <source>
        <strain evidence="1 2">AM25-33</strain>
    </source>
</reference>
<dbReference type="InterPro" id="IPR015037">
    <property type="entry name" value="DUF1919"/>
</dbReference>
<accession>A0A414NGK0</accession>
<gene>
    <name evidence="1" type="ORF">DW682_04140</name>
</gene>
<dbReference type="SUPFAM" id="SSF142795">
    <property type="entry name" value="CAC2185-like"/>
    <property type="match status" value="1"/>
</dbReference>
<organism evidence="1 2">
    <name type="scientific">Collinsella intestinalis</name>
    <dbReference type="NCBI Taxonomy" id="147207"/>
    <lineage>
        <taxon>Bacteria</taxon>
        <taxon>Bacillati</taxon>
        <taxon>Actinomycetota</taxon>
        <taxon>Coriobacteriia</taxon>
        <taxon>Coriobacteriales</taxon>
        <taxon>Coriobacteriaceae</taxon>
        <taxon>Collinsella</taxon>
    </lineage>
</organism>
<protein>
    <submittedName>
        <fullName evidence="1">DUF1919 domain-containing protein</fullName>
    </submittedName>
</protein>
<dbReference type="Pfam" id="PF08942">
    <property type="entry name" value="DUF1919"/>
    <property type="match status" value="1"/>
</dbReference>
<comment type="caution">
    <text evidence="1">The sequence shown here is derived from an EMBL/GenBank/DDBJ whole genome shotgun (WGS) entry which is preliminary data.</text>
</comment>
<evidence type="ECO:0000313" key="1">
    <source>
        <dbReference type="EMBL" id="RHF38874.1"/>
    </source>
</evidence>